<evidence type="ECO:0000313" key="3">
    <source>
        <dbReference type="Proteomes" id="UP000032141"/>
    </source>
</evidence>
<sequence length="130" mass="15368">MSPAEVNVSSLRRPKMPQYVELNKEMLLDALDEIEERRDQALLRIQNYQHQIESYYNKKVCARPLELGDLVMRKVFENTKELNAGKLGARWEGPYKIIKVVKPGVYRLQTSRGEEVPRSWNSMHLRRFYS</sequence>
<dbReference type="PANTHER" id="PTHR48475">
    <property type="entry name" value="RIBONUCLEASE H"/>
    <property type="match status" value="1"/>
</dbReference>
<evidence type="ECO:0000313" key="2">
    <source>
        <dbReference type="EnsemblPlants" id="Bo2g140310.1"/>
    </source>
</evidence>
<protein>
    <recommendedName>
        <fullName evidence="4">Reverse transcriptase domain-containing protein</fullName>
    </recommendedName>
</protein>
<organism evidence="2 3">
    <name type="scientific">Brassica oleracea var. oleracea</name>
    <dbReference type="NCBI Taxonomy" id="109376"/>
    <lineage>
        <taxon>Eukaryota</taxon>
        <taxon>Viridiplantae</taxon>
        <taxon>Streptophyta</taxon>
        <taxon>Embryophyta</taxon>
        <taxon>Tracheophyta</taxon>
        <taxon>Spermatophyta</taxon>
        <taxon>Magnoliopsida</taxon>
        <taxon>eudicotyledons</taxon>
        <taxon>Gunneridae</taxon>
        <taxon>Pentapetalae</taxon>
        <taxon>rosids</taxon>
        <taxon>malvids</taxon>
        <taxon>Brassicales</taxon>
        <taxon>Brassicaceae</taxon>
        <taxon>Brassiceae</taxon>
        <taxon>Brassica</taxon>
    </lineage>
</organism>
<proteinExistence type="predicted"/>
<keyword evidence="3" id="KW-1185">Reference proteome</keyword>
<dbReference type="HOGENOM" id="CLU_2112281_0_0_1"/>
<dbReference type="PANTHER" id="PTHR48475:SF2">
    <property type="entry name" value="RIBONUCLEASE H"/>
    <property type="match status" value="1"/>
</dbReference>
<dbReference type="Proteomes" id="UP000032141">
    <property type="component" value="Chromosome C2"/>
</dbReference>
<accession>A0A0D3AW34</accession>
<reference evidence="2 3" key="1">
    <citation type="journal article" date="2014" name="Genome Biol.">
        <title>Transcriptome and methylome profiling reveals relics of genome dominance in the mesopolyploid Brassica oleracea.</title>
        <authorList>
            <person name="Parkin I.A."/>
            <person name="Koh C."/>
            <person name="Tang H."/>
            <person name="Robinson S.J."/>
            <person name="Kagale S."/>
            <person name="Clarke W.E."/>
            <person name="Town C.D."/>
            <person name="Nixon J."/>
            <person name="Krishnakumar V."/>
            <person name="Bidwell S.L."/>
            <person name="Denoeud F."/>
            <person name="Belcram H."/>
            <person name="Links M.G."/>
            <person name="Just J."/>
            <person name="Clarke C."/>
            <person name="Bender T."/>
            <person name="Huebert T."/>
            <person name="Mason A.S."/>
            <person name="Pires J.C."/>
            <person name="Barker G."/>
            <person name="Moore J."/>
            <person name="Walley P.G."/>
            <person name="Manoli S."/>
            <person name="Batley J."/>
            <person name="Edwards D."/>
            <person name="Nelson M.N."/>
            <person name="Wang X."/>
            <person name="Paterson A.H."/>
            <person name="King G."/>
            <person name="Bancroft I."/>
            <person name="Chalhoub B."/>
            <person name="Sharpe A.G."/>
        </authorList>
    </citation>
    <scope>NUCLEOTIDE SEQUENCE</scope>
    <source>
        <strain evidence="2 3">cv. TO1000</strain>
    </source>
</reference>
<evidence type="ECO:0008006" key="4">
    <source>
        <dbReference type="Google" id="ProtNLM"/>
    </source>
</evidence>
<dbReference type="OMA" id="RSIPRTW"/>
<dbReference type="Gramene" id="Bo2g140310.1">
    <property type="protein sequence ID" value="Bo2g140310.1"/>
    <property type="gene ID" value="Bo2g140310"/>
</dbReference>
<evidence type="ECO:0000256" key="1">
    <source>
        <dbReference type="SAM" id="Coils"/>
    </source>
</evidence>
<keyword evidence="1" id="KW-0175">Coiled coil</keyword>
<reference evidence="2" key="2">
    <citation type="submission" date="2015-03" db="UniProtKB">
        <authorList>
            <consortium name="EnsemblPlants"/>
        </authorList>
    </citation>
    <scope>IDENTIFICATION</scope>
</reference>
<feature type="coiled-coil region" evidence="1">
    <location>
        <begin position="24"/>
        <end position="58"/>
    </location>
</feature>
<name>A0A0D3AW34_BRAOL</name>
<dbReference type="AlphaFoldDB" id="A0A0D3AW34"/>
<dbReference type="EnsemblPlants" id="Bo2g140310.1">
    <property type="protein sequence ID" value="Bo2g140310.1"/>
    <property type="gene ID" value="Bo2g140310"/>
</dbReference>
<dbReference type="eggNOG" id="KOG0017">
    <property type="taxonomic scope" value="Eukaryota"/>
</dbReference>